<gene>
    <name evidence="1" type="ORF">NRK68_11105</name>
</gene>
<proteinExistence type="predicted"/>
<reference evidence="1" key="1">
    <citation type="submission" date="2022-08" db="EMBL/GenBank/DDBJ databases">
        <authorList>
            <person name="Tian L."/>
        </authorList>
    </citation>
    <scope>NUCLEOTIDE SEQUENCE</scope>
    <source>
        <strain evidence="1">CM253</strain>
    </source>
</reference>
<protein>
    <submittedName>
        <fullName evidence="1">Uncharacterized protein</fullName>
    </submittedName>
</protein>
<sequence>MTTHELVAVCDACEAPIADGQGRIWIDYGKIMKQQEAVRTWEAETKAAAPPGTRTVVSYGDILSHPDAVRWCAHHAACDPDIDANAYSIEVHRLRTWADLAHWTAHLMGKPWLPATDWKKVLESAAHGVGTRINPVKRPIVHA</sequence>
<name>A0ABY5PU89_9ACTN</name>
<dbReference type="RefSeq" id="WP_257855699.1">
    <property type="nucleotide sequence ID" value="NZ_CP102514.1"/>
</dbReference>
<evidence type="ECO:0000313" key="1">
    <source>
        <dbReference type="EMBL" id="UUY47722.1"/>
    </source>
</evidence>
<dbReference type="GeneID" id="95574018"/>
<organism evidence="1 2">
    <name type="scientific">Streptomyces yangpuensis</name>
    <dbReference type="NCBI Taxonomy" id="1648182"/>
    <lineage>
        <taxon>Bacteria</taxon>
        <taxon>Bacillati</taxon>
        <taxon>Actinomycetota</taxon>
        <taxon>Actinomycetes</taxon>
        <taxon>Kitasatosporales</taxon>
        <taxon>Streptomycetaceae</taxon>
        <taxon>Streptomyces</taxon>
    </lineage>
</organism>
<dbReference type="EMBL" id="CP102514">
    <property type="protein sequence ID" value="UUY47722.1"/>
    <property type="molecule type" value="Genomic_DNA"/>
</dbReference>
<evidence type="ECO:0000313" key="2">
    <source>
        <dbReference type="Proteomes" id="UP001057738"/>
    </source>
</evidence>
<keyword evidence="2" id="KW-1185">Reference proteome</keyword>
<accession>A0ABY5PU89</accession>
<dbReference type="Proteomes" id="UP001057738">
    <property type="component" value="Chromosome"/>
</dbReference>